<feature type="domain" description="Nucleoside diphosphate kinase-like" evidence="8">
    <location>
        <begin position="69"/>
        <end position="207"/>
    </location>
</feature>
<organism evidence="9 10">
    <name type="scientific">Polarella glacialis</name>
    <name type="common">Dinoflagellate</name>
    <dbReference type="NCBI Taxonomy" id="89957"/>
    <lineage>
        <taxon>Eukaryota</taxon>
        <taxon>Sar</taxon>
        <taxon>Alveolata</taxon>
        <taxon>Dinophyceae</taxon>
        <taxon>Suessiales</taxon>
        <taxon>Suessiaceae</taxon>
        <taxon>Polarella</taxon>
    </lineage>
</organism>
<dbReference type="PANTHER" id="PTHR46161">
    <property type="entry name" value="NUCLEOSIDE DIPHOSPHATE KINASE"/>
    <property type="match status" value="1"/>
</dbReference>
<evidence type="ECO:0000256" key="2">
    <source>
        <dbReference type="ARBA" id="ARBA00022679"/>
    </source>
</evidence>
<feature type="non-terminal residue" evidence="9">
    <location>
        <position position="357"/>
    </location>
</feature>
<dbReference type="Proteomes" id="UP000654075">
    <property type="component" value="Unassembled WGS sequence"/>
</dbReference>
<dbReference type="GO" id="GO:0005524">
    <property type="term" value="F:ATP binding"/>
    <property type="evidence" value="ECO:0007669"/>
    <property type="project" value="UniProtKB-KW"/>
</dbReference>
<dbReference type="InterPro" id="IPR001564">
    <property type="entry name" value="Nucleoside_diP_kinase"/>
</dbReference>
<dbReference type="PROSITE" id="PS51374">
    <property type="entry name" value="NDPK_LIKE"/>
    <property type="match status" value="2"/>
</dbReference>
<evidence type="ECO:0000256" key="7">
    <source>
        <dbReference type="RuleBase" id="RU004011"/>
    </source>
</evidence>
<dbReference type="GO" id="GO:0004550">
    <property type="term" value="F:nucleoside diphosphate kinase activity"/>
    <property type="evidence" value="ECO:0007669"/>
    <property type="project" value="InterPro"/>
</dbReference>
<dbReference type="GO" id="GO:0006183">
    <property type="term" value="P:GTP biosynthetic process"/>
    <property type="evidence" value="ECO:0007669"/>
    <property type="project" value="InterPro"/>
</dbReference>
<evidence type="ECO:0000256" key="5">
    <source>
        <dbReference type="ARBA" id="ARBA00022840"/>
    </source>
</evidence>
<dbReference type="PANTHER" id="PTHR46161:SF3">
    <property type="entry name" value="NUCLEOSIDE DIPHOSPHATE KINASE DDB_G0292928-RELATED"/>
    <property type="match status" value="1"/>
</dbReference>
<comment type="similarity">
    <text evidence="1 6 7">Belongs to the NDK family.</text>
</comment>
<evidence type="ECO:0000313" key="10">
    <source>
        <dbReference type="Proteomes" id="UP000654075"/>
    </source>
</evidence>
<evidence type="ECO:0000256" key="4">
    <source>
        <dbReference type="ARBA" id="ARBA00022777"/>
    </source>
</evidence>
<dbReference type="PRINTS" id="PR01243">
    <property type="entry name" value="NUCDPKINASE"/>
</dbReference>
<keyword evidence="3" id="KW-0547">Nucleotide-binding</keyword>
<dbReference type="GO" id="GO:0006241">
    <property type="term" value="P:CTP biosynthetic process"/>
    <property type="evidence" value="ECO:0007669"/>
    <property type="project" value="InterPro"/>
</dbReference>
<dbReference type="EMBL" id="CAJNNV010028112">
    <property type="protein sequence ID" value="CAE8623088.1"/>
    <property type="molecule type" value="Genomic_DNA"/>
</dbReference>
<name>A0A813G8N4_POLGL</name>
<evidence type="ECO:0000259" key="8">
    <source>
        <dbReference type="SMART" id="SM00562"/>
    </source>
</evidence>
<comment type="caution">
    <text evidence="9">The sequence shown here is derived from an EMBL/GenBank/DDBJ whole genome shotgun (WGS) entry which is preliminary data.</text>
</comment>
<evidence type="ECO:0000256" key="1">
    <source>
        <dbReference type="ARBA" id="ARBA00008142"/>
    </source>
</evidence>
<keyword evidence="5" id="KW-0067">ATP-binding</keyword>
<dbReference type="GO" id="GO:0006228">
    <property type="term" value="P:UTP biosynthetic process"/>
    <property type="evidence" value="ECO:0007669"/>
    <property type="project" value="InterPro"/>
</dbReference>
<dbReference type="OrthoDB" id="442176at2759"/>
<protein>
    <recommendedName>
        <fullName evidence="8">Nucleoside diphosphate kinase-like domain-containing protein</fullName>
    </recommendedName>
</protein>
<sequence length="357" mass="38548">MCLEGRGAIGKLQLICGPPHSGTARDRAPTTIRANWGTDSTSNAIHASASMEASDKEMKAIFPEGTLTLQRTLCVVKPDGVSHLVAIKAEIEAAGFTVLKEKQVTLTEERAAEFYKDQQGKPSFSALMKEACSGPCCALVLCRLEAVAVWKQLMGDPSVKEARKTRPGSLRARFGRDGQRNAVYGSASVKGSARDIRFFFPELGADPIPNEDEVRDFLFRKSAGASMDLKTLEDADVSNFAVDPTMQQLLSKGLMALCQVKPKGLGAATFLSKWLADHNPNNAVTEEKTGHGFEPPERTKKFVEYGVNSDGMAFAVEAPREEEIVKPVVEVDTTEGGDTRPQELSTPPFVVFVAGGP</sequence>
<dbReference type="InterPro" id="IPR036850">
    <property type="entry name" value="NDK-like_dom_sf"/>
</dbReference>
<evidence type="ECO:0000256" key="3">
    <source>
        <dbReference type="ARBA" id="ARBA00022741"/>
    </source>
</evidence>
<proteinExistence type="inferred from homology"/>
<dbReference type="SMART" id="SM00562">
    <property type="entry name" value="NDK"/>
    <property type="match status" value="1"/>
</dbReference>
<comment type="caution">
    <text evidence="6">Lacks conserved residue(s) required for the propagation of feature annotation.</text>
</comment>
<dbReference type="Pfam" id="PF00334">
    <property type="entry name" value="NDK"/>
    <property type="match status" value="2"/>
</dbReference>
<dbReference type="SUPFAM" id="SSF54919">
    <property type="entry name" value="Nucleoside diphosphate kinase, NDK"/>
    <property type="match status" value="2"/>
</dbReference>
<dbReference type="InterPro" id="IPR034907">
    <property type="entry name" value="NDK-like_dom"/>
</dbReference>
<accession>A0A813G8N4</accession>
<keyword evidence="4" id="KW-0418">Kinase</keyword>
<evidence type="ECO:0000256" key="6">
    <source>
        <dbReference type="PROSITE-ProRule" id="PRU00706"/>
    </source>
</evidence>
<keyword evidence="10" id="KW-1185">Reference proteome</keyword>
<reference evidence="9" key="1">
    <citation type="submission" date="2021-02" db="EMBL/GenBank/DDBJ databases">
        <authorList>
            <person name="Dougan E. K."/>
            <person name="Rhodes N."/>
            <person name="Thang M."/>
            <person name="Chan C."/>
        </authorList>
    </citation>
    <scope>NUCLEOTIDE SEQUENCE</scope>
</reference>
<keyword evidence="2" id="KW-0808">Transferase</keyword>
<dbReference type="AlphaFoldDB" id="A0A813G8N4"/>
<evidence type="ECO:0000313" key="9">
    <source>
        <dbReference type="EMBL" id="CAE8623088.1"/>
    </source>
</evidence>
<dbReference type="Gene3D" id="3.30.70.141">
    <property type="entry name" value="Nucleoside diphosphate kinase-like domain"/>
    <property type="match status" value="2"/>
</dbReference>
<gene>
    <name evidence="9" type="ORF">PGLA1383_LOCUS40403</name>
</gene>